<evidence type="ECO:0000256" key="1">
    <source>
        <dbReference type="SAM" id="SignalP"/>
    </source>
</evidence>
<keyword evidence="3" id="KW-1185">Reference proteome</keyword>
<gene>
    <name evidence="2" type="ORF">NEZAVI_LOCUS90</name>
</gene>
<organism evidence="2 3">
    <name type="scientific">Nezara viridula</name>
    <name type="common">Southern green stink bug</name>
    <name type="synonym">Cimex viridulus</name>
    <dbReference type="NCBI Taxonomy" id="85310"/>
    <lineage>
        <taxon>Eukaryota</taxon>
        <taxon>Metazoa</taxon>
        <taxon>Ecdysozoa</taxon>
        <taxon>Arthropoda</taxon>
        <taxon>Hexapoda</taxon>
        <taxon>Insecta</taxon>
        <taxon>Pterygota</taxon>
        <taxon>Neoptera</taxon>
        <taxon>Paraneoptera</taxon>
        <taxon>Hemiptera</taxon>
        <taxon>Heteroptera</taxon>
        <taxon>Panheteroptera</taxon>
        <taxon>Pentatomomorpha</taxon>
        <taxon>Pentatomoidea</taxon>
        <taxon>Pentatomidae</taxon>
        <taxon>Pentatominae</taxon>
        <taxon>Nezara</taxon>
    </lineage>
</organism>
<dbReference type="OrthoDB" id="7674957at2759"/>
<dbReference type="EMBL" id="OV725077">
    <property type="protein sequence ID" value="CAH1388473.1"/>
    <property type="molecule type" value="Genomic_DNA"/>
</dbReference>
<proteinExistence type="predicted"/>
<dbReference type="AlphaFoldDB" id="A0A9P0E1N6"/>
<sequence>MQNGVVLLFLSLLSVALAQVFLPVSLTAPPVGGENVFFRQSAPLAHRDVLINAEAESHLPPHLTNSFYRNPRIADALAKESWFGPGEMHVSMRETSKIPRGKIFSVLKNAGLARRRR</sequence>
<keyword evidence="1" id="KW-0732">Signal</keyword>
<evidence type="ECO:0000313" key="3">
    <source>
        <dbReference type="Proteomes" id="UP001152798"/>
    </source>
</evidence>
<reference evidence="2" key="1">
    <citation type="submission" date="2022-01" db="EMBL/GenBank/DDBJ databases">
        <authorList>
            <person name="King R."/>
        </authorList>
    </citation>
    <scope>NUCLEOTIDE SEQUENCE</scope>
</reference>
<evidence type="ECO:0000313" key="2">
    <source>
        <dbReference type="EMBL" id="CAH1388473.1"/>
    </source>
</evidence>
<feature type="signal peptide" evidence="1">
    <location>
        <begin position="1"/>
        <end position="18"/>
    </location>
</feature>
<feature type="chain" id="PRO_5040363352" description="Neuropeptide" evidence="1">
    <location>
        <begin position="19"/>
        <end position="117"/>
    </location>
</feature>
<dbReference type="Proteomes" id="UP001152798">
    <property type="component" value="Chromosome 1"/>
</dbReference>
<evidence type="ECO:0008006" key="4">
    <source>
        <dbReference type="Google" id="ProtNLM"/>
    </source>
</evidence>
<protein>
    <recommendedName>
        <fullName evidence="4">Neuropeptide</fullName>
    </recommendedName>
</protein>
<name>A0A9P0E1N6_NEZVI</name>
<accession>A0A9P0E1N6</accession>